<keyword evidence="2" id="KW-0732">Signal</keyword>
<dbReference type="Proteomes" id="UP000612585">
    <property type="component" value="Unassembled WGS sequence"/>
</dbReference>
<gene>
    <name evidence="3" type="ORF">Vau01_121310</name>
</gene>
<feature type="compositionally biased region" description="Low complexity" evidence="1">
    <location>
        <begin position="33"/>
        <end position="52"/>
    </location>
</feature>
<evidence type="ECO:0000313" key="4">
    <source>
        <dbReference type="Proteomes" id="UP000612585"/>
    </source>
</evidence>
<feature type="compositionally biased region" description="Basic and acidic residues" evidence="1">
    <location>
        <begin position="160"/>
        <end position="172"/>
    </location>
</feature>
<proteinExistence type="predicted"/>
<organism evidence="3 4">
    <name type="scientific">Virgisporangium aurantiacum</name>
    <dbReference type="NCBI Taxonomy" id="175570"/>
    <lineage>
        <taxon>Bacteria</taxon>
        <taxon>Bacillati</taxon>
        <taxon>Actinomycetota</taxon>
        <taxon>Actinomycetes</taxon>
        <taxon>Micromonosporales</taxon>
        <taxon>Micromonosporaceae</taxon>
        <taxon>Virgisporangium</taxon>
    </lineage>
</organism>
<feature type="chain" id="PRO_5035194534" description="Lipoprotein" evidence="2">
    <location>
        <begin position="24"/>
        <end position="184"/>
    </location>
</feature>
<reference evidence="3" key="1">
    <citation type="submission" date="2021-01" db="EMBL/GenBank/DDBJ databases">
        <title>Whole genome shotgun sequence of Virgisporangium aurantiacum NBRC 16421.</title>
        <authorList>
            <person name="Komaki H."/>
            <person name="Tamura T."/>
        </authorList>
    </citation>
    <scope>NUCLEOTIDE SEQUENCE</scope>
    <source>
        <strain evidence="3">NBRC 16421</strain>
    </source>
</reference>
<dbReference type="EMBL" id="BOPG01000122">
    <property type="protein sequence ID" value="GIJ64615.1"/>
    <property type="molecule type" value="Genomic_DNA"/>
</dbReference>
<name>A0A8J4E6Z9_9ACTN</name>
<evidence type="ECO:0000256" key="2">
    <source>
        <dbReference type="SAM" id="SignalP"/>
    </source>
</evidence>
<protein>
    <recommendedName>
        <fullName evidence="5">Lipoprotein</fullName>
    </recommendedName>
</protein>
<keyword evidence="4" id="KW-1185">Reference proteome</keyword>
<feature type="region of interest" description="Disordered" evidence="1">
    <location>
        <begin position="130"/>
        <end position="184"/>
    </location>
</feature>
<evidence type="ECO:0000256" key="1">
    <source>
        <dbReference type="SAM" id="MobiDB-lite"/>
    </source>
</evidence>
<evidence type="ECO:0008006" key="5">
    <source>
        <dbReference type="Google" id="ProtNLM"/>
    </source>
</evidence>
<evidence type="ECO:0000313" key="3">
    <source>
        <dbReference type="EMBL" id="GIJ64615.1"/>
    </source>
</evidence>
<accession>A0A8J4E6Z9</accession>
<dbReference type="AlphaFoldDB" id="A0A8J4E6Z9"/>
<sequence length="184" mass="18932">MRRHRIGMALVGPIFALLLGVSAACGGSDTGDDVASASGGGARPSASGSAAADPDQSRKFAQCVRDNGVPDFPDPGPDGQFDFEQLRGQNMDQEQLRKATEACRDVAPNGGRPGQADAAQQEQLRKFAQCMRDNGVDMADPDPNGGGFGGQGGQPPFDQNDPKVQKALESCRGELTSVQGGGGG</sequence>
<comment type="caution">
    <text evidence="3">The sequence shown here is derived from an EMBL/GenBank/DDBJ whole genome shotgun (WGS) entry which is preliminary data.</text>
</comment>
<feature type="signal peptide" evidence="2">
    <location>
        <begin position="1"/>
        <end position="23"/>
    </location>
</feature>
<feature type="compositionally biased region" description="Gly residues" evidence="1">
    <location>
        <begin position="144"/>
        <end position="153"/>
    </location>
</feature>
<dbReference type="PROSITE" id="PS51257">
    <property type="entry name" value="PROKAR_LIPOPROTEIN"/>
    <property type="match status" value="1"/>
</dbReference>
<feature type="region of interest" description="Disordered" evidence="1">
    <location>
        <begin position="30"/>
        <end position="100"/>
    </location>
</feature>